<reference evidence="2" key="2">
    <citation type="submission" date="2020-09" db="EMBL/GenBank/DDBJ databases">
        <authorList>
            <person name="Sun Q."/>
            <person name="Kim S."/>
        </authorList>
    </citation>
    <scope>NUCLEOTIDE SEQUENCE</scope>
    <source>
        <strain evidence="2">KCTC 42651</strain>
    </source>
</reference>
<protein>
    <submittedName>
        <fullName evidence="2">Alpha/beta hydrolase</fullName>
    </submittedName>
</protein>
<dbReference type="InterPro" id="IPR029058">
    <property type="entry name" value="AB_hydrolase_fold"/>
</dbReference>
<gene>
    <name evidence="2" type="ORF">GCM10017083_15950</name>
</gene>
<proteinExistence type="predicted"/>
<reference evidence="2" key="1">
    <citation type="journal article" date="2014" name="Int. J. Syst. Evol. Microbiol.">
        <title>Complete genome sequence of Corynebacterium casei LMG S-19264T (=DSM 44701T), isolated from a smear-ripened cheese.</title>
        <authorList>
            <consortium name="US DOE Joint Genome Institute (JGI-PGF)"/>
            <person name="Walter F."/>
            <person name="Albersmeier A."/>
            <person name="Kalinowski J."/>
            <person name="Ruckert C."/>
        </authorList>
    </citation>
    <scope>NUCLEOTIDE SEQUENCE</scope>
    <source>
        <strain evidence="2">KCTC 42651</strain>
    </source>
</reference>
<keyword evidence="3" id="KW-1185">Reference proteome</keyword>
<dbReference type="InterPro" id="IPR050228">
    <property type="entry name" value="Carboxylesterase_BioH"/>
</dbReference>
<dbReference type="AlphaFoldDB" id="A0A919CPB3"/>
<dbReference type="Pfam" id="PF12697">
    <property type="entry name" value="Abhydrolase_6"/>
    <property type="match status" value="1"/>
</dbReference>
<dbReference type="InterPro" id="IPR000073">
    <property type="entry name" value="AB_hydrolase_1"/>
</dbReference>
<dbReference type="Proteomes" id="UP000630353">
    <property type="component" value="Unassembled WGS sequence"/>
</dbReference>
<evidence type="ECO:0000259" key="1">
    <source>
        <dbReference type="Pfam" id="PF12697"/>
    </source>
</evidence>
<sequence>MRPNAGSFPYTDENGTVWLAFMDFGERSRDRVVVCVHGLTRNGRDFDRLAVAMAKDFRVIEVDVAGRGRSGWLADKAAYGFPTYLKHMAALLDYRGLEHVDWVGTSMGGILGMLLAARPESPIRRLVLNDVGPFIPKAALERIGERVGQDPRFRNHQEAAEYFHEVYAEFGIPDDVAWSDLTLHSTVRQENGTYALHYDPAIGDAFKQPIEDVDLWAVWDAITCPVLVLRGEKSDLLTRETAREMTRRGPKAELVEFPGCGHAPALMSEEQIAVVHDWLLSFDDSEEEQTGDAAG</sequence>
<organism evidence="2 3">
    <name type="scientific">Thalassobaculum fulvum</name>
    <dbReference type="NCBI Taxonomy" id="1633335"/>
    <lineage>
        <taxon>Bacteria</taxon>
        <taxon>Pseudomonadati</taxon>
        <taxon>Pseudomonadota</taxon>
        <taxon>Alphaproteobacteria</taxon>
        <taxon>Rhodospirillales</taxon>
        <taxon>Thalassobaculaceae</taxon>
        <taxon>Thalassobaculum</taxon>
    </lineage>
</organism>
<dbReference type="SUPFAM" id="SSF53474">
    <property type="entry name" value="alpha/beta-Hydrolases"/>
    <property type="match status" value="1"/>
</dbReference>
<dbReference type="EMBL" id="BMZS01000003">
    <property type="protein sequence ID" value="GHD46618.1"/>
    <property type="molecule type" value="Genomic_DNA"/>
</dbReference>
<comment type="caution">
    <text evidence="2">The sequence shown here is derived from an EMBL/GenBank/DDBJ whole genome shotgun (WGS) entry which is preliminary data.</text>
</comment>
<feature type="domain" description="AB hydrolase-1" evidence="1">
    <location>
        <begin position="33"/>
        <end position="270"/>
    </location>
</feature>
<name>A0A919CPB3_9PROT</name>
<dbReference type="Gene3D" id="3.40.50.1820">
    <property type="entry name" value="alpha/beta hydrolase"/>
    <property type="match status" value="1"/>
</dbReference>
<dbReference type="GO" id="GO:0016787">
    <property type="term" value="F:hydrolase activity"/>
    <property type="evidence" value="ECO:0007669"/>
    <property type="project" value="UniProtKB-KW"/>
</dbReference>
<accession>A0A919CPB3</accession>
<evidence type="ECO:0000313" key="3">
    <source>
        <dbReference type="Proteomes" id="UP000630353"/>
    </source>
</evidence>
<dbReference type="PANTHER" id="PTHR43194">
    <property type="entry name" value="HYDROLASE ALPHA/BETA FOLD FAMILY"/>
    <property type="match status" value="1"/>
</dbReference>
<keyword evidence="2" id="KW-0378">Hydrolase</keyword>
<dbReference type="PANTHER" id="PTHR43194:SF2">
    <property type="entry name" value="PEROXISOMAL MEMBRANE PROTEIN LPX1"/>
    <property type="match status" value="1"/>
</dbReference>
<evidence type="ECO:0000313" key="2">
    <source>
        <dbReference type="EMBL" id="GHD46618.1"/>
    </source>
</evidence>